<reference evidence="2" key="1">
    <citation type="submission" date="2020-09" db="EMBL/GenBank/DDBJ databases">
        <title>Genome-Enabled Discovery of Anthraquinone Biosynthesis in Senna tora.</title>
        <authorList>
            <person name="Kang S.-H."/>
            <person name="Pandey R.P."/>
            <person name="Lee C.-M."/>
            <person name="Sim J.-S."/>
            <person name="Jeong J.-T."/>
            <person name="Choi B.-S."/>
            <person name="Jung M."/>
            <person name="Ginzburg D."/>
            <person name="Zhao K."/>
            <person name="Won S.Y."/>
            <person name="Oh T.-J."/>
            <person name="Yu Y."/>
            <person name="Kim N.-H."/>
            <person name="Lee O.R."/>
            <person name="Lee T.-H."/>
            <person name="Bashyal P."/>
            <person name="Kim T.-S."/>
            <person name="Lee W.-H."/>
            <person name="Kawkins C."/>
            <person name="Kim C.-K."/>
            <person name="Kim J.S."/>
            <person name="Ahn B.O."/>
            <person name="Rhee S.Y."/>
            <person name="Sohng J.K."/>
        </authorList>
    </citation>
    <scope>NUCLEOTIDE SEQUENCE</scope>
    <source>
        <tissue evidence="2">Leaf</tissue>
    </source>
</reference>
<gene>
    <name evidence="2" type="ORF">G2W53_025819</name>
</gene>
<dbReference type="EMBL" id="JAAIUW010000008">
    <property type="protein sequence ID" value="KAF7820364.1"/>
    <property type="molecule type" value="Genomic_DNA"/>
</dbReference>
<feature type="region of interest" description="Disordered" evidence="1">
    <location>
        <begin position="1"/>
        <end position="41"/>
    </location>
</feature>
<evidence type="ECO:0000313" key="2">
    <source>
        <dbReference type="EMBL" id="KAF7820364.1"/>
    </source>
</evidence>
<keyword evidence="3" id="KW-1185">Reference proteome</keyword>
<comment type="caution">
    <text evidence="2">The sequence shown here is derived from an EMBL/GenBank/DDBJ whole genome shotgun (WGS) entry which is preliminary data.</text>
</comment>
<protein>
    <submittedName>
        <fullName evidence="2">Uncharacterized protein</fullName>
    </submittedName>
</protein>
<organism evidence="2 3">
    <name type="scientific">Senna tora</name>
    <dbReference type="NCBI Taxonomy" id="362788"/>
    <lineage>
        <taxon>Eukaryota</taxon>
        <taxon>Viridiplantae</taxon>
        <taxon>Streptophyta</taxon>
        <taxon>Embryophyta</taxon>
        <taxon>Tracheophyta</taxon>
        <taxon>Spermatophyta</taxon>
        <taxon>Magnoliopsida</taxon>
        <taxon>eudicotyledons</taxon>
        <taxon>Gunneridae</taxon>
        <taxon>Pentapetalae</taxon>
        <taxon>rosids</taxon>
        <taxon>fabids</taxon>
        <taxon>Fabales</taxon>
        <taxon>Fabaceae</taxon>
        <taxon>Caesalpinioideae</taxon>
        <taxon>Cassia clade</taxon>
        <taxon>Senna</taxon>
    </lineage>
</organism>
<name>A0A834TMW7_9FABA</name>
<sequence>MAAAAAGDEAKPNDSMATVESPLPPRRRTRPDPSCTTHLTPPSLPCLMLPSTFRSTTSDLFLCRKSRVPQICVPTPPGRRVPLPEELRSSDGGVADVRWGWHTLKSRITMQSYYIG</sequence>
<dbReference type="AlphaFoldDB" id="A0A834TMW7"/>
<evidence type="ECO:0000313" key="3">
    <source>
        <dbReference type="Proteomes" id="UP000634136"/>
    </source>
</evidence>
<evidence type="ECO:0000256" key="1">
    <source>
        <dbReference type="SAM" id="MobiDB-lite"/>
    </source>
</evidence>
<accession>A0A834TMW7</accession>
<proteinExistence type="predicted"/>
<dbReference type="Proteomes" id="UP000634136">
    <property type="component" value="Unassembled WGS sequence"/>
</dbReference>